<keyword evidence="11 18" id="KW-0472">Membrane</keyword>
<keyword evidence="8 16" id="KW-0106">Calcium</keyword>
<evidence type="ECO:0000256" key="10">
    <source>
        <dbReference type="ARBA" id="ARBA00022989"/>
    </source>
</evidence>
<keyword evidence="21" id="KW-1185">Reference proteome</keyword>
<dbReference type="InterPro" id="IPR000233">
    <property type="entry name" value="Cadherin_Y-type_LIR"/>
</dbReference>
<dbReference type="GO" id="GO:0007043">
    <property type="term" value="P:cell-cell junction assembly"/>
    <property type="evidence" value="ECO:0007669"/>
    <property type="project" value="TreeGrafter"/>
</dbReference>
<evidence type="ECO:0000256" key="1">
    <source>
        <dbReference type="ARBA" id="ARBA00004251"/>
    </source>
</evidence>
<feature type="domain" description="Cadherin" evidence="19">
    <location>
        <begin position="331"/>
        <end position="431"/>
    </location>
</feature>
<name>A0A091K170_EGRGA</name>
<dbReference type="GO" id="GO:0005509">
    <property type="term" value="F:calcium ion binding"/>
    <property type="evidence" value="ECO:0007669"/>
    <property type="project" value="UniProtKB-UniRule"/>
</dbReference>
<sequence length="737" mass="80720">RVKRGWVWNQFFVVEEYTGTEPLYVGKIHSDSDEGDGSIKYTISGEGAGTIFLIDEITGDIHATERLDREQKTFYTLRAQAPCVSDRCWPLLSSCASLWPRGLRCSSQLPPDSILLLVPAAGTSVMQVMASDADDPTYGSSARVVYSVLEGEQHFTVDSKTGVIRTAVADLDRETQDRYEVVIRATDMAGQLGGLSGSTTVTIVVTDVNDNPPRFPQKMYQFSIVETAPVGTAIGRVKAEDSDVGENTDMTYQVKDEEGVEMFKVTTDSNTQEAVIMVQKPLDYESKKVHTVVVEALNKFVDPRFVDLGTFRDQTIVRVSVLDVDEPPEFRPPSNLMEVLEDAHVGSIVGVVHALDPDTAQYAIDRSTDAERIFDIDANTGAIVTGKVLDRETAGWHNITVLAMEADNHSQVSRASLRIRILDVNDNPPELATPYEAAVCEDAKPGQLIQTISVVDRDEPQSGHRFYFTLAPEATTNHHFSLLDIKDNTAAVHTQRMGFNRQEQDVYLLPILVVDSGPPALSSTGTLTIRICSCDSNGAIQSCNSTAYVVSATLSPGALIALLVCILILVVLVLLILTLKRHHKSHLTSEDDEDMRDNVIKYNDEGGGEQDTEAYDMSALRSLYDFSEIKGGDGGGGPGEGGPSGNPASELHALPQWVQSPDLDFSVFRDYICKKVEQADEDLSVPPYDSFQTYAFEGLDSPMPSLSSINTWSSGSEQDFSYLGAWGPRFQQLAALY</sequence>
<dbReference type="GO" id="GO:0005912">
    <property type="term" value="C:adherens junction"/>
    <property type="evidence" value="ECO:0007669"/>
    <property type="project" value="TreeGrafter"/>
</dbReference>
<dbReference type="Gene3D" id="4.10.900.10">
    <property type="entry name" value="TCF3-CBD (Catenin binding domain)"/>
    <property type="match status" value="1"/>
</dbReference>
<dbReference type="GO" id="GO:0016342">
    <property type="term" value="C:catenin complex"/>
    <property type="evidence" value="ECO:0007669"/>
    <property type="project" value="TreeGrafter"/>
</dbReference>
<evidence type="ECO:0000256" key="14">
    <source>
        <dbReference type="ARBA" id="ARBA00069626"/>
    </source>
</evidence>
<evidence type="ECO:0000313" key="21">
    <source>
        <dbReference type="Proteomes" id="UP000053119"/>
    </source>
</evidence>
<keyword evidence="3" id="KW-0165">Cleavage on pair of basic residues</keyword>
<keyword evidence="5" id="KW-0479">Metal-binding</keyword>
<dbReference type="GO" id="GO:0000902">
    <property type="term" value="P:cell morphogenesis"/>
    <property type="evidence" value="ECO:0007669"/>
    <property type="project" value="TreeGrafter"/>
</dbReference>
<evidence type="ECO:0000256" key="12">
    <source>
        <dbReference type="ARBA" id="ARBA00023180"/>
    </source>
</evidence>
<keyword evidence="12" id="KW-0325">Glycoprotein</keyword>
<feature type="domain" description="Cadherin" evidence="19">
    <location>
        <begin position="216"/>
        <end position="330"/>
    </location>
</feature>
<keyword evidence="10 18" id="KW-1133">Transmembrane helix</keyword>
<dbReference type="InterPro" id="IPR039808">
    <property type="entry name" value="Cadherin"/>
</dbReference>
<accession>A0A091K170</accession>
<dbReference type="PROSITE" id="PS00232">
    <property type="entry name" value="CADHERIN_1"/>
    <property type="match status" value="2"/>
</dbReference>
<evidence type="ECO:0000256" key="18">
    <source>
        <dbReference type="SAM" id="Phobius"/>
    </source>
</evidence>
<dbReference type="FunFam" id="2.60.40.60:FF:000014">
    <property type="entry name" value="Cadherin 8"/>
    <property type="match status" value="1"/>
</dbReference>
<organism evidence="20 21">
    <name type="scientific">Egretta garzetta</name>
    <name type="common">Little egret</name>
    <dbReference type="NCBI Taxonomy" id="188379"/>
    <lineage>
        <taxon>Eukaryota</taxon>
        <taxon>Metazoa</taxon>
        <taxon>Chordata</taxon>
        <taxon>Craniata</taxon>
        <taxon>Vertebrata</taxon>
        <taxon>Euteleostomi</taxon>
        <taxon>Archelosauria</taxon>
        <taxon>Archosauria</taxon>
        <taxon>Dinosauria</taxon>
        <taxon>Saurischia</taxon>
        <taxon>Theropoda</taxon>
        <taxon>Coelurosauria</taxon>
        <taxon>Aves</taxon>
        <taxon>Neognathae</taxon>
        <taxon>Neoaves</taxon>
        <taxon>Aequornithes</taxon>
        <taxon>Pelecaniformes</taxon>
        <taxon>Ardeidae</taxon>
        <taxon>Egretta</taxon>
    </lineage>
</organism>
<keyword evidence="2" id="KW-1003">Cell membrane</keyword>
<dbReference type="Gene3D" id="2.60.40.60">
    <property type="entry name" value="Cadherins"/>
    <property type="match status" value="5"/>
</dbReference>
<dbReference type="FunFam" id="2.60.40.60:FF:000017">
    <property type="entry name" value="Cadherin 24"/>
    <property type="match status" value="1"/>
</dbReference>
<evidence type="ECO:0000259" key="19">
    <source>
        <dbReference type="PROSITE" id="PS50268"/>
    </source>
</evidence>
<comment type="function">
    <text evidence="13">Cadherins are calcium-dependent cell adhesion proteins. They preferentially interact with themselves in a homophilic manner in connecting cells; cadherins may thus contribute to the sorting of heterogeneous cell types. PB-cadherins may have a role in the morphological organization of pituitary gland and brain tissues.</text>
</comment>
<dbReference type="FunFam" id="2.60.40.60:FF:000008">
    <property type="entry name" value="Cadherin 24"/>
    <property type="match status" value="1"/>
</dbReference>
<evidence type="ECO:0000256" key="11">
    <source>
        <dbReference type="ARBA" id="ARBA00023136"/>
    </source>
</evidence>
<dbReference type="CDD" id="cd11304">
    <property type="entry name" value="Cadherin_repeat"/>
    <property type="match status" value="5"/>
</dbReference>
<comment type="subcellular location">
    <subcellularLocation>
        <location evidence="1 17">Cell membrane</location>
        <topology evidence="1 17">Single-pass type I membrane protein</topology>
    </subcellularLocation>
</comment>
<dbReference type="SUPFAM" id="SSF49313">
    <property type="entry name" value="Cadherin-like"/>
    <property type="match status" value="5"/>
</dbReference>
<dbReference type="InterPro" id="IPR002126">
    <property type="entry name" value="Cadherin-like_dom"/>
</dbReference>
<evidence type="ECO:0000256" key="6">
    <source>
        <dbReference type="ARBA" id="ARBA00022729"/>
    </source>
</evidence>
<evidence type="ECO:0000256" key="9">
    <source>
        <dbReference type="ARBA" id="ARBA00022889"/>
    </source>
</evidence>
<dbReference type="InterPro" id="IPR027397">
    <property type="entry name" value="Catenin-bd_sf"/>
</dbReference>
<evidence type="ECO:0000256" key="7">
    <source>
        <dbReference type="ARBA" id="ARBA00022737"/>
    </source>
</evidence>
<evidence type="ECO:0000256" key="4">
    <source>
        <dbReference type="ARBA" id="ARBA00022692"/>
    </source>
</evidence>
<dbReference type="Pfam" id="PF00028">
    <property type="entry name" value="Cadherin"/>
    <property type="match status" value="5"/>
</dbReference>
<evidence type="ECO:0000256" key="5">
    <source>
        <dbReference type="ARBA" id="ARBA00022723"/>
    </source>
</evidence>
<dbReference type="GO" id="GO:0045296">
    <property type="term" value="F:cadherin binding"/>
    <property type="evidence" value="ECO:0007669"/>
    <property type="project" value="TreeGrafter"/>
</dbReference>
<feature type="non-terminal residue" evidence="20">
    <location>
        <position position="1"/>
    </location>
</feature>
<keyword evidence="7" id="KW-0677">Repeat</keyword>
<keyword evidence="4 17" id="KW-0812">Transmembrane</keyword>
<gene>
    <name evidence="20" type="ORF">Z169_08667</name>
</gene>
<dbReference type="Pfam" id="PF01049">
    <property type="entry name" value="CADH_Y-type_LIR"/>
    <property type="match status" value="1"/>
</dbReference>
<protein>
    <recommendedName>
        <fullName evidence="14">Cadherin-22</fullName>
    </recommendedName>
    <alternativeName>
        <fullName evidence="15">Pituitary and brain cadherin</fullName>
    </alternativeName>
</protein>
<dbReference type="SMART" id="SM00112">
    <property type="entry name" value="CA"/>
    <property type="match status" value="5"/>
</dbReference>
<dbReference type="FunFam" id="2.60.40.60:FF:000009">
    <property type="entry name" value="Cadherin 24"/>
    <property type="match status" value="1"/>
</dbReference>
<dbReference type="GO" id="GO:0016477">
    <property type="term" value="P:cell migration"/>
    <property type="evidence" value="ECO:0007669"/>
    <property type="project" value="TreeGrafter"/>
</dbReference>
<dbReference type="FunFam" id="2.60.40.60:FF:000012">
    <property type="entry name" value="Cadherin 24"/>
    <property type="match status" value="1"/>
</dbReference>
<feature type="transmembrane region" description="Helical" evidence="18">
    <location>
        <begin position="558"/>
        <end position="579"/>
    </location>
</feature>
<dbReference type="FunFam" id="4.10.900.10:FF:000007">
    <property type="entry name" value="Cadherin 22"/>
    <property type="match status" value="1"/>
</dbReference>
<dbReference type="PRINTS" id="PR00205">
    <property type="entry name" value="CADHERIN"/>
</dbReference>
<evidence type="ECO:0000256" key="17">
    <source>
        <dbReference type="RuleBase" id="RU003318"/>
    </source>
</evidence>
<evidence type="ECO:0000256" key="2">
    <source>
        <dbReference type="ARBA" id="ARBA00022475"/>
    </source>
</evidence>
<dbReference type="STRING" id="188379.A0A091K170"/>
<dbReference type="GO" id="GO:0008013">
    <property type="term" value="F:beta-catenin binding"/>
    <property type="evidence" value="ECO:0007669"/>
    <property type="project" value="TreeGrafter"/>
</dbReference>
<evidence type="ECO:0000256" key="13">
    <source>
        <dbReference type="ARBA" id="ARBA00057645"/>
    </source>
</evidence>
<dbReference type="PROSITE" id="PS50268">
    <property type="entry name" value="CADHERIN_2"/>
    <property type="match status" value="5"/>
</dbReference>
<evidence type="ECO:0000256" key="15">
    <source>
        <dbReference type="ARBA" id="ARBA00077373"/>
    </source>
</evidence>
<feature type="domain" description="Cadherin" evidence="19">
    <location>
        <begin position="30"/>
        <end position="113"/>
    </location>
</feature>
<dbReference type="AlphaFoldDB" id="A0A091K170"/>
<feature type="domain" description="Cadherin" evidence="19">
    <location>
        <begin position="431"/>
        <end position="548"/>
    </location>
</feature>
<evidence type="ECO:0000256" key="16">
    <source>
        <dbReference type="PROSITE-ProRule" id="PRU00043"/>
    </source>
</evidence>
<feature type="non-terminal residue" evidence="20">
    <location>
        <position position="737"/>
    </location>
</feature>
<dbReference type="EMBL" id="KK501762">
    <property type="protein sequence ID" value="KFP17506.1"/>
    <property type="molecule type" value="Genomic_DNA"/>
</dbReference>
<evidence type="ECO:0000256" key="3">
    <source>
        <dbReference type="ARBA" id="ARBA00022685"/>
    </source>
</evidence>
<reference evidence="20 21" key="1">
    <citation type="submission" date="2014-04" db="EMBL/GenBank/DDBJ databases">
        <title>Genome evolution of avian class.</title>
        <authorList>
            <person name="Zhang G."/>
            <person name="Li C."/>
        </authorList>
    </citation>
    <scope>NUCLEOTIDE SEQUENCE [LARGE SCALE GENOMIC DNA]</scope>
    <source>
        <strain evidence="20">BGI_Z169</strain>
    </source>
</reference>
<evidence type="ECO:0000256" key="8">
    <source>
        <dbReference type="ARBA" id="ARBA00022837"/>
    </source>
</evidence>
<dbReference type="PANTHER" id="PTHR24027">
    <property type="entry name" value="CADHERIN-23"/>
    <property type="match status" value="1"/>
</dbReference>
<proteinExistence type="predicted"/>
<dbReference type="GO" id="GO:0016339">
    <property type="term" value="P:calcium-dependent cell-cell adhesion via plasma membrane cell adhesion molecules"/>
    <property type="evidence" value="ECO:0007669"/>
    <property type="project" value="TreeGrafter"/>
</dbReference>
<keyword evidence="9 17" id="KW-0130">Cell adhesion</keyword>
<evidence type="ECO:0000313" key="20">
    <source>
        <dbReference type="EMBL" id="KFP17506.1"/>
    </source>
</evidence>
<keyword evidence="6" id="KW-0732">Signal</keyword>
<dbReference type="GO" id="GO:0034332">
    <property type="term" value="P:adherens junction organization"/>
    <property type="evidence" value="ECO:0007669"/>
    <property type="project" value="TreeGrafter"/>
</dbReference>
<dbReference type="GO" id="GO:0044331">
    <property type="term" value="P:cell-cell adhesion mediated by cadherin"/>
    <property type="evidence" value="ECO:0007669"/>
    <property type="project" value="TreeGrafter"/>
</dbReference>
<dbReference type="Proteomes" id="UP000053119">
    <property type="component" value="Unassembled WGS sequence"/>
</dbReference>
<dbReference type="PANTHER" id="PTHR24027:SF311">
    <property type="entry name" value="CADHERIN-22"/>
    <property type="match status" value="1"/>
</dbReference>
<feature type="domain" description="Cadherin" evidence="19">
    <location>
        <begin position="122"/>
        <end position="215"/>
    </location>
</feature>
<dbReference type="GO" id="GO:0007156">
    <property type="term" value="P:homophilic cell adhesion via plasma membrane adhesion molecules"/>
    <property type="evidence" value="ECO:0007669"/>
    <property type="project" value="InterPro"/>
</dbReference>
<dbReference type="InterPro" id="IPR015919">
    <property type="entry name" value="Cadherin-like_sf"/>
</dbReference>
<dbReference type="InterPro" id="IPR020894">
    <property type="entry name" value="Cadherin_CS"/>
</dbReference>